<gene>
    <name evidence="2" type="ORF">S03H2_23102</name>
</gene>
<comment type="caution">
    <text evidence="2">The sequence shown here is derived from an EMBL/GenBank/DDBJ whole genome shotgun (WGS) entry which is preliminary data.</text>
</comment>
<evidence type="ECO:0000313" key="2">
    <source>
        <dbReference type="EMBL" id="GAH42596.1"/>
    </source>
</evidence>
<sequence>IISNPKTSLKSIQKIWEKSAVAATNIIFELVGSGLLNIELRGSTVNVESFQNILPSRELKDLGEVYIRVVNEIEKSRRRKIRLVTIAGQLNLPEIDIFKMTCQLIAHGYYQGSLTQSTFERLTRIILPSKKTHCLKCGHVIESANEPCKNCKELPTKCSICQGLIKHGENVMECPTCSNVAHKEHMLQWLKIKEECPICKTRVTKRTLKTYST</sequence>
<dbReference type="EMBL" id="BARU01012560">
    <property type="protein sequence ID" value="GAH42596.1"/>
    <property type="molecule type" value="Genomic_DNA"/>
</dbReference>
<dbReference type="AlphaFoldDB" id="X1FAC9"/>
<reference evidence="2" key="1">
    <citation type="journal article" date="2014" name="Front. Microbiol.">
        <title>High frequency of phylogenetically diverse reductive dehalogenase-homologous genes in deep subseafloor sedimentary metagenomes.</title>
        <authorList>
            <person name="Kawai M."/>
            <person name="Futagami T."/>
            <person name="Toyoda A."/>
            <person name="Takaki Y."/>
            <person name="Nishi S."/>
            <person name="Hori S."/>
            <person name="Arai W."/>
            <person name="Tsubouchi T."/>
            <person name="Morono Y."/>
            <person name="Uchiyama I."/>
            <person name="Ito T."/>
            <person name="Fujiyama A."/>
            <person name="Inagaki F."/>
            <person name="Takami H."/>
        </authorList>
    </citation>
    <scope>NUCLEOTIDE SEQUENCE</scope>
    <source>
        <strain evidence="2">Expedition CK06-06</strain>
    </source>
</reference>
<organism evidence="2">
    <name type="scientific">marine sediment metagenome</name>
    <dbReference type="NCBI Taxonomy" id="412755"/>
    <lineage>
        <taxon>unclassified sequences</taxon>
        <taxon>metagenomes</taxon>
        <taxon>ecological metagenomes</taxon>
    </lineage>
</organism>
<dbReference type="InterPro" id="IPR001841">
    <property type="entry name" value="Znf_RING"/>
</dbReference>
<dbReference type="Gene3D" id="3.30.40.10">
    <property type="entry name" value="Zinc/RING finger domain, C3HC4 (zinc finger)"/>
    <property type="match status" value="1"/>
</dbReference>
<dbReference type="InterPro" id="IPR013083">
    <property type="entry name" value="Znf_RING/FYVE/PHD"/>
</dbReference>
<proteinExistence type="predicted"/>
<feature type="non-terminal residue" evidence="2">
    <location>
        <position position="1"/>
    </location>
</feature>
<accession>X1FAC9</accession>
<feature type="domain" description="RING-type" evidence="1">
    <location>
        <begin position="157"/>
        <end position="200"/>
    </location>
</feature>
<evidence type="ECO:0000259" key="1">
    <source>
        <dbReference type="Pfam" id="PF13639"/>
    </source>
</evidence>
<dbReference type="Pfam" id="PF13639">
    <property type="entry name" value="zf-RING_2"/>
    <property type="match status" value="1"/>
</dbReference>
<name>X1FAC9_9ZZZZ</name>
<protein>
    <recommendedName>
        <fullName evidence="1">RING-type domain-containing protein</fullName>
    </recommendedName>
</protein>
<dbReference type="SUPFAM" id="SSF57850">
    <property type="entry name" value="RING/U-box"/>
    <property type="match status" value="1"/>
</dbReference>